<feature type="domain" description="Partial AB-hydrolase lipase" evidence="10">
    <location>
        <begin position="47"/>
        <end position="104"/>
    </location>
</feature>
<comment type="caution">
    <text evidence="11">The sequence shown here is derived from an EMBL/GenBank/DDBJ whole genome shotgun (WGS) entry which is preliminary data.</text>
</comment>
<dbReference type="FunFam" id="3.40.50.1820:FF:000057">
    <property type="entry name" value="Lipase"/>
    <property type="match status" value="1"/>
</dbReference>
<evidence type="ECO:0000256" key="2">
    <source>
        <dbReference type="ARBA" id="ARBA00022729"/>
    </source>
</evidence>
<evidence type="ECO:0000256" key="1">
    <source>
        <dbReference type="ARBA" id="ARBA00010701"/>
    </source>
</evidence>
<dbReference type="AlphaFoldDB" id="A0ABD0SC53"/>
<keyword evidence="6" id="KW-0325">Glycoprotein</keyword>
<keyword evidence="9" id="KW-0472">Membrane</keyword>
<keyword evidence="5" id="KW-0443">Lipid metabolism</keyword>
<evidence type="ECO:0000259" key="10">
    <source>
        <dbReference type="Pfam" id="PF04083"/>
    </source>
</evidence>
<comment type="similarity">
    <text evidence="1 7">Belongs to the AB hydrolase superfamily. Lipase family.</text>
</comment>
<protein>
    <recommendedName>
        <fullName evidence="7">Lipase</fullName>
    </recommendedName>
</protein>
<dbReference type="InterPro" id="IPR029058">
    <property type="entry name" value="AB_hydrolase_fold"/>
</dbReference>
<sequence>MASKGLHTLNIFLIISIASILYGVQLPIRTETKKSLGYPKDSLLNFTELTNEYGYDSQEHTVVTEDGYILTMFRIVKGKNCIGRNREPPVILMHGLLQSSDSWLDAGPNAGLAYLIADACFDLWVGNCRGNYYSRRHVSLNPDTDNQFWQFSVDEIGYYDIPAMVDYVLDNTGAENVNYVGFSQGAGTFFIMCSERPGYCEKANMLIALAPAARQTNTRSVLYRFLMGTVYNIEGFLKKTGVGEMLPKGSFGQEFLAFFCHLNSLTGRMCNMGQSLLDAFHPGSVSGETTRVLYGHFPAGTSAHNMARYGQSMKRRDFAKFDYGKDHNLKLYGSEEPPKYNLSAVSVPVVTLYGRNDGLVDVKDVKWLMRKLPNVVEELEVEDHLWTHLDVTYSQFTSTMIFPKIHEHLQSNSNN</sequence>
<evidence type="ECO:0000256" key="6">
    <source>
        <dbReference type="ARBA" id="ARBA00023180"/>
    </source>
</evidence>
<feature type="transmembrane region" description="Helical" evidence="9">
    <location>
        <begin position="6"/>
        <end position="24"/>
    </location>
</feature>
<dbReference type="EMBL" id="JBEDNZ010000023">
    <property type="protein sequence ID" value="KAL0811635.1"/>
    <property type="molecule type" value="Genomic_DNA"/>
</dbReference>
<reference evidence="11 12" key="1">
    <citation type="submission" date="2024-06" db="EMBL/GenBank/DDBJ databases">
        <title>A chromosome-level genome assembly of beet webworm, Loxostege sticticalis.</title>
        <authorList>
            <person name="Zhang Y."/>
        </authorList>
    </citation>
    <scope>NUCLEOTIDE SEQUENCE [LARGE SCALE GENOMIC DNA]</scope>
    <source>
        <strain evidence="11">AQ028</strain>
        <tissue evidence="11">Male pupae</tissue>
    </source>
</reference>
<keyword evidence="3 7" id="KW-0378">Hydrolase</keyword>
<dbReference type="InterPro" id="IPR025483">
    <property type="entry name" value="Lipase_euk"/>
</dbReference>
<gene>
    <name evidence="11" type="ORF">ABMA28_009087</name>
</gene>
<dbReference type="GO" id="GO:0016787">
    <property type="term" value="F:hydrolase activity"/>
    <property type="evidence" value="ECO:0007669"/>
    <property type="project" value="UniProtKB-KW"/>
</dbReference>
<keyword evidence="9" id="KW-0812">Transmembrane</keyword>
<evidence type="ECO:0000256" key="8">
    <source>
        <dbReference type="PIRSR" id="PIRSR000862-1"/>
    </source>
</evidence>
<feature type="active site" description="Nucleophile" evidence="8">
    <location>
        <position position="183"/>
    </location>
</feature>
<dbReference type="PANTHER" id="PTHR11005">
    <property type="entry name" value="LYSOSOMAL ACID LIPASE-RELATED"/>
    <property type="match status" value="1"/>
</dbReference>
<dbReference type="Gene3D" id="3.40.50.1820">
    <property type="entry name" value="alpha/beta hydrolase"/>
    <property type="match status" value="1"/>
</dbReference>
<dbReference type="SUPFAM" id="SSF53474">
    <property type="entry name" value="alpha/beta-Hydrolases"/>
    <property type="match status" value="1"/>
</dbReference>
<organism evidence="11 12">
    <name type="scientific">Loxostege sticticalis</name>
    <name type="common">Beet webworm moth</name>
    <dbReference type="NCBI Taxonomy" id="481309"/>
    <lineage>
        <taxon>Eukaryota</taxon>
        <taxon>Metazoa</taxon>
        <taxon>Ecdysozoa</taxon>
        <taxon>Arthropoda</taxon>
        <taxon>Hexapoda</taxon>
        <taxon>Insecta</taxon>
        <taxon>Pterygota</taxon>
        <taxon>Neoptera</taxon>
        <taxon>Endopterygota</taxon>
        <taxon>Lepidoptera</taxon>
        <taxon>Glossata</taxon>
        <taxon>Ditrysia</taxon>
        <taxon>Pyraloidea</taxon>
        <taxon>Crambidae</taxon>
        <taxon>Pyraustinae</taxon>
        <taxon>Loxostege</taxon>
    </lineage>
</organism>
<evidence type="ECO:0000256" key="7">
    <source>
        <dbReference type="PIRNR" id="PIRNR000862"/>
    </source>
</evidence>
<keyword evidence="4 7" id="KW-0442">Lipid degradation</keyword>
<feature type="active site" description="Charge relay system" evidence="8">
    <location>
        <position position="388"/>
    </location>
</feature>
<name>A0ABD0SC53_LOXSC</name>
<evidence type="ECO:0000256" key="3">
    <source>
        <dbReference type="ARBA" id="ARBA00022801"/>
    </source>
</evidence>
<dbReference type="Proteomes" id="UP001549921">
    <property type="component" value="Unassembled WGS sequence"/>
</dbReference>
<feature type="active site" description="Charge relay system" evidence="8">
    <location>
        <position position="357"/>
    </location>
</feature>
<evidence type="ECO:0000256" key="9">
    <source>
        <dbReference type="SAM" id="Phobius"/>
    </source>
</evidence>
<dbReference type="InterPro" id="IPR006693">
    <property type="entry name" value="AB_hydrolase_lipase"/>
</dbReference>
<evidence type="ECO:0000256" key="4">
    <source>
        <dbReference type="ARBA" id="ARBA00022963"/>
    </source>
</evidence>
<evidence type="ECO:0000256" key="5">
    <source>
        <dbReference type="ARBA" id="ARBA00023098"/>
    </source>
</evidence>
<keyword evidence="2" id="KW-0732">Signal</keyword>
<evidence type="ECO:0000313" key="11">
    <source>
        <dbReference type="EMBL" id="KAL0811635.1"/>
    </source>
</evidence>
<evidence type="ECO:0000313" key="12">
    <source>
        <dbReference type="Proteomes" id="UP001549921"/>
    </source>
</evidence>
<proteinExistence type="inferred from homology"/>
<dbReference type="Pfam" id="PF04083">
    <property type="entry name" value="Abhydro_lipase"/>
    <property type="match status" value="1"/>
</dbReference>
<dbReference type="PIRSF" id="PIRSF000862">
    <property type="entry name" value="Steryl_ester_lip"/>
    <property type="match status" value="1"/>
</dbReference>
<keyword evidence="9" id="KW-1133">Transmembrane helix</keyword>
<dbReference type="GO" id="GO:0016042">
    <property type="term" value="P:lipid catabolic process"/>
    <property type="evidence" value="ECO:0007669"/>
    <property type="project" value="UniProtKB-KW"/>
</dbReference>
<accession>A0ABD0SC53</accession>